<proteinExistence type="predicted"/>
<dbReference type="InterPro" id="IPR042450">
    <property type="entry name" value="EEF1E1"/>
</dbReference>
<dbReference type="InterPro" id="IPR010987">
    <property type="entry name" value="Glutathione-S-Trfase_C-like"/>
</dbReference>
<dbReference type="Gene3D" id="1.20.1050.10">
    <property type="match status" value="1"/>
</dbReference>
<name>A0AAV2IQB1_LYMST</name>
<dbReference type="PANTHER" id="PTHR44490">
    <property type="entry name" value="EUKARYOTIC TRANSLATION ELONGATION FACTOR 1 EPSILON-1"/>
    <property type="match status" value="1"/>
</dbReference>
<dbReference type="PROSITE" id="PS50405">
    <property type="entry name" value="GST_CTER"/>
    <property type="match status" value="1"/>
</dbReference>
<accession>A0AAV2IQB1</accession>
<keyword evidence="3" id="KW-1185">Reference proteome</keyword>
<dbReference type="Pfam" id="PF21972">
    <property type="entry name" value="Arc1p_N_like"/>
    <property type="match status" value="1"/>
</dbReference>
<organism evidence="2 3">
    <name type="scientific">Lymnaea stagnalis</name>
    <name type="common">Great pond snail</name>
    <name type="synonym">Helix stagnalis</name>
    <dbReference type="NCBI Taxonomy" id="6523"/>
    <lineage>
        <taxon>Eukaryota</taxon>
        <taxon>Metazoa</taxon>
        <taxon>Spiralia</taxon>
        <taxon>Lophotrochozoa</taxon>
        <taxon>Mollusca</taxon>
        <taxon>Gastropoda</taxon>
        <taxon>Heterobranchia</taxon>
        <taxon>Euthyneura</taxon>
        <taxon>Panpulmonata</taxon>
        <taxon>Hygrophila</taxon>
        <taxon>Lymnaeoidea</taxon>
        <taxon>Lymnaeidae</taxon>
        <taxon>Lymnaea</taxon>
    </lineage>
</organism>
<dbReference type="Proteomes" id="UP001497497">
    <property type="component" value="Unassembled WGS sequence"/>
</dbReference>
<protein>
    <recommendedName>
        <fullName evidence="1">GST C-terminal domain-containing protein</fullName>
    </recommendedName>
</protein>
<dbReference type="GO" id="GO:0017101">
    <property type="term" value="C:aminoacyl-tRNA synthetase multienzyme complex"/>
    <property type="evidence" value="ECO:0007669"/>
    <property type="project" value="InterPro"/>
</dbReference>
<evidence type="ECO:0000259" key="1">
    <source>
        <dbReference type="PROSITE" id="PS50405"/>
    </source>
</evidence>
<dbReference type="SUPFAM" id="SSF47616">
    <property type="entry name" value="GST C-terminal domain-like"/>
    <property type="match status" value="1"/>
</dbReference>
<dbReference type="GO" id="GO:0005737">
    <property type="term" value="C:cytoplasm"/>
    <property type="evidence" value="ECO:0007669"/>
    <property type="project" value="TreeGrafter"/>
</dbReference>
<dbReference type="PANTHER" id="PTHR44490:SF1">
    <property type="entry name" value="EUKARYOTIC TRANSLATION ELONGATION FACTOR 1 EPSILON-1"/>
    <property type="match status" value="1"/>
</dbReference>
<evidence type="ECO:0000313" key="3">
    <source>
        <dbReference type="Proteomes" id="UP001497497"/>
    </source>
</evidence>
<dbReference type="InterPro" id="IPR053836">
    <property type="entry name" value="Arc1-like_N"/>
</dbReference>
<evidence type="ECO:0000313" key="2">
    <source>
        <dbReference type="EMBL" id="CAL1547151.1"/>
    </source>
</evidence>
<comment type="caution">
    <text evidence="2">The sequence shown here is derived from an EMBL/GenBank/DDBJ whole genome shotgun (WGS) entry which is preliminary data.</text>
</comment>
<dbReference type="InterPro" id="IPR036282">
    <property type="entry name" value="Glutathione-S-Trfase_C_sf"/>
</dbReference>
<dbReference type="GO" id="GO:0005634">
    <property type="term" value="C:nucleus"/>
    <property type="evidence" value="ECO:0007669"/>
    <property type="project" value="TreeGrafter"/>
</dbReference>
<sequence length="153" mass="17938">MMAAPHANVASVHFLNETCKKKFKSYKNSVILDIGDGKKISGISTIGKYLLRTQDEFKDFLLEDRMAVEQWLEYRHLIENAAQDSELQKVVLKELNQYLKDKVYFVAQQLTLEDILVYHSIYDIFKTLTFLDKEKYINLSRWFSLAMSSKTKK</sequence>
<dbReference type="GO" id="GO:0043517">
    <property type="term" value="P:positive regulation of DNA damage response, signal transduction by p53 class mediator"/>
    <property type="evidence" value="ECO:0007669"/>
    <property type="project" value="InterPro"/>
</dbReference>
<dbReference type="EMBL" id="CAXITT010000908">
    <property type="protein sequence ID" value="CAL1547151.1"/>
    <property type="molecule type" value="Genomic_DNA"/>
</dbReference>
<dbReference type="AlphaFoldDB" id="A0AAV2IQB1"/>
<gene>
    <name evidence="2" type="ORF">GSLYS_00020476001</name>
</gene>
<feature type="domain" description="GST C-terminal" evidence="1">
    <location>
        <begin position="47"/>
        <end position="153"/>
    </location>
</feature>
<reference evidence="2 3" key="1">
    <citation type="submission" date="2024-04" db="EMBL/GenBank/DDBJ databases">
        <authorList>
            <consortium name="Genoscope - CEA"/>
            <person name="William W."/>
        </authorList>
    </citation>
    <scope>NUCLEOTIDE SEQUENCE [LARGE SCALE GENOMIC DNA]</scope>
</reference>